<dbReference type="SMART" id="SM00829">
    <property type="entry name" value="PKS_ER"/>
    <property type="match status" value="1"/>
</dbReference>
<dbReference type="Gene3D" id="3.90.180.10">
    <property type="entry name" value="Medium-chain alcohol dehydrogenases, catalytic domain"/>
    <property type="match status" value="1"/>
</dbReference>
<dbReference type="InterPro" id="IPR002328">
    <property type="entry name" value="ADH_Zn_CS"/>
</dbReference>
<dbReference type="OrthoDB" id="9809185at2"/>
<dbReference type="PANTHER" id="PTHR43161">
    <property type="entry name" value="SORBITOL DEHYDROGENASE"/>
    <property type="match status" value="1"/>
</dbReference>
<dbReference type="CDD" id="cd05285">
    <property type="entry name" value="sorbitol_DH"/>
    <property type="match status" value="1"/>
</dbReference>
<evidence type="ECO:0000256" key="4">
    <source>
        <dbReference type="ARBA" id="ARBA00022833"/>
    </source>
</evidence>
<dbReference type="RefSeq" id="WP_085847269.1">
    <property type="nucleotide sequence ID" value="NZ_FNZV01000001.1"/>
</dbReference>
<dbReference type="SUPFAM" id="SSF50129">
    <property type="entry name" value="GroES-like"/>
    <property type="match status" value="1"/>
</dbReference>
<feature type="domain" description="Enoyl reductase (ER)" evidence="7">
    <location>
        <begin position="19"/>
        <end position="346"/>
    </location>
</feature>
<evidence type="ECO:0000313" key="9">
    <source>
        <dbReference type="Proteomes" id="UP000193307"/>
    </source>
</evidence>
<comment type="cofactor">
    <cofactor evidence="1 6">
        <name>Zn(2+)</name>
        <dbReference type="ChEBI" id="CHEBI:29105"/>
    </cofactor>
</comment>
<dbReference type="AlphaFoldDB" id="A0A1Y5RHE3"/>
<dbReference type="InterPro" id="IPR013149">
    <property type="entry name" value="ADH-like_C"/>
</dbReference>
<protein>
    <submittedName>
        <fullName evidence="8">D-xylulose reductase</fullName>
        <ecNumber evidence="8">1.1.1.9</ecNumber>
    </submittedName>
</protein>
<evidence type="ECO:0000256" key="1">
    <source>
        <dbReference type="ARBA" id="ARBA00001947"/>
    </source>
</evidence>
<dbReference type="SUPFAM" id="SSF51735">
    <property type="entry name" value="NAD(P)-binding Rossmann-fold domains"/>
    <property type="match status" value="1"/>
</dbReference>
<dbReference type="InterPro" id="IPR013154">
    <property type="entry name" value="ADH-like_N"/>
</dbReference>
<dbReference type="InterPro" id="IPR045306">
    <property type="entry name" value="SDH-like"/>
</dbReference>
<dbReference type="Pfam" id="PF08240">
    <property type="entry name" value="ADH_N"/>
    <property type="match status" value="1"/>
</dbReference>
<accession>A0A1Y5RHE3</accession>
<evidence type="ECO:0000313" key="8">
    <source>
        <dbReference type="EMBL" id="SLN16656.1"/>
    </source>
</evidence>
<reference evidence="8 9" key="1">
    <citation type="submission" date="2017-03" db="EMBL/GenBank/DDBJ databases">
        <authorList>
            <person name="Afonso C.L."/>
            <person name="Miller P.J."/>
            <person name="Scott M.A."/>
            <person name="Spackman E."/>
            <person name="Goraichik I."/>
            <person name="Dimitrov K.M."/>
            <person name="Suarez D.L."/>
            <person name="Swayne D.E."/>
        </authorList>
    </citation>
    <scope>NUCLEOTIDE SEQUENCE [LARGE SCALE GENOMIC DNA]</scope>
    <source>
        <strain evidence="8 9">CECT 7971</strain>
    </source>
</reference>
<keyword evidence="5 8" id="KW-0560">Oxidoreductase</keyword>
<evidence type="ECO:0000256" key="3">
    <source>
        <dbReference type="ARBA" id="ARBA00022723"/>
    </source>
</evidence>
<name>A0A1Y5RHE3_9RHOB</name>
<proteinExistence type="inferred from homology"/>
<keyword evidence="4 6" id="KW-0862">Zinc</keyword>
<comment type="similarity">
    <text evidence="2 6">Belongs to the zinc-containing alcohol dehydrogenase family.</text>
</comment>
<evidence type="ECO:0000256" key="5">
    <source>
        <dbReference type="ARBA" id="ARBA00023002"/>
    </source>
</evidence>
<dbReference type="PANTHER" id="PTHR43161:SF9">
    <property type="entry name" value="SORBITOL DEHYDROGENASE"/>
    <property type="match status" value="1"/>
</dbReference>
<dbReference type="PROSITE" id="PS00059">
    <property type="entry name" value="ADH_ZINC"/>
    <property type="match status" value="1"/>
</dbReference>
<dbReference type="GO" id="GO:0046526">
    <property type="term" value="F:D-xylulose reductase activity"/>
    <property type="evidence" value="ECO:0007669"/>
    <property type="project" value="UniProtKB-EC"/>
</dbReference>
<dbReference type="InterPro" id="IPR020843">
    <property type="entry name" value="ER"/>
</dbReference>
<dbReference type="InterPro" id="IPR011032">
    <property type="entry name" value="GroES-like_sf"/>
</dbReference>
<dbReference type="Gene3D" id="3.40.50.720">
    <property type="entry name" value="NAD(P)-binding Rossmann-like Domain"/>
    <property type="match status" value="1"/>
</dbReference>
<dbReference type="STRING" id="658057.SAMN04488032_101283"/>
<keyword evidence="3 6" id="KW-0479">Metal-binding</keyword>
<organism evidence="8 9">
    <name type="scientific">Pacificibacter marinus</name>
    <dbReference type="NCBI Taxonomy" id="658057"/>
    <lineage>
        <taxon>Bacteria</taxon>
        <taxon>Pseudomonadati</taxon>
        <taxon>Pseudomonadota</taxon>
        <taxon>Alphaproteobacteria</taxon>
        <taxon>Rhodobacterales</taxon>
        <taxon>Roseobacteraceae</taxon>
        <taxon>Pacificibacter</taxon>
    </lineage>
</organism>
<dbReference type="Proteomes" id="UP000193307">
    <property type="component" value="Unassembled WGS sequence"/>
</dbReference>
<evidence type="ECO:0000256" key="2">
    <source>
        <dbReference type="ARBA" id="ARBA00008072"/>
    </source>
</evidence>
<dbReference type="Pfam" id="PF00107">
    <property type="entry name" value="ADH_zinc_N"/>
    <property type="match status" value="1"/>
</dbReference>
<dbReference type="EC" id="1.1.1.9" evidence="8"/>
<dbReference type="InterPro" id="IPR036291">
    <property type="entry name" value="NAD(P)-bd_dom_sf"/>
</dbReference>
<sequence length="359" mass="38089">MKLDKIHQSQPSIALVLEKQNVLAIRDIDMPTQPAAGEVKIAVDTVGVCGSDVHYYTHGRIGPFVVNEPMVLGHEAAGTVTAVGEGVTHLKLGDRVCMEPGIPDMSSRASKLGLYNVDPAVVFWATPPVHGCLTPNVIHPAAFTYKLPDNVTFAEGAMVEPFAIGMQSATKAKIQPGDIALVMGAGPIGVMTALAALAGGCAEVFVCDIVADKLGVAEQYDGITTIDSSKVSVTDVINAKTENWGADIVFECTGAPAVFKTITQSVRPGGCIVFVGMPVDPVPVDLVSMQAKEVRMETVFRYANIYDRAINLIASGKVDLKPLVSETFAFEDSIDAFDRAVEARPTDVKIQIKFSGSDQ</sequence>
<dbReference type="EMBL" id="FWFW01000001">
    <property type="protein sequence ID" value="SLN16656.1"/>
    <property type="molecule type" value="Genomic_DNA"/>
</dbReference>
<gene>
    <name evidence="8" type="ORF">PAM7971_00367</name>
</gene>
<evidence type="ECO:0000256" key="6">
    <source>
        <dbReference type="RuleBase" id="RU361277"/>
    </source>
</evidence>
<dbReference type="GO" id="GO:0008270">
    <property type="term" value="F:zinc ion binding"/>
    <property type="evidence" value="ECO:0007669"/>
    <property type="project" value="InterPro"/>
</dbReference>
<evidence type="ECO:0000259" key="7">
    <source>
        <dbReference type="SMART" id="SM00829"/>
    </source>
</evidence>
<keyword evidence="9" id="KW-1185">Reference proteome</keyword>